<dbReference type="Proteomes" id="UP000264120">
    <property type="component" value="Chromosome"/>
</dbReference>
<dbReference type="EMBL" id="CP023036">
    <property type="protein sequence ID" value="AXY22438.1"/>
    <property type="molecule type" value="Genomic_DNA"/>
</dbReference>
<evidence type="ECO:0000313" key="2">
    <source>
        <dbReference type="Proteomes" id="UP000264120"/>
    </source>
</evidence>
<accession>A0A347WC45</accession>
<name>A0A347WC45_9PROT</name>
<keyword evidence="2" id="KW-1185">Reference proteome</keyword>
<sequence>MPLTGFAGLRDFAVDEVDRARGELQHVGEPRVLKFRIDGT</sequence>
<proteinExistence type="predicted"/>
<gene>
    <name evidence="1" type="ORF">CD178_01675</name>
</gene>
<protein>
    <submittedName>
        <fullName evidence="1">Uncharacterized protein</fullName>
    </submittedName>
</protein>
<dbReference type="AlphaFoldDB" id="A0A347WC45"/>
<dbReference type="RefSeq" id="WP_301951411.1">
    <property type="nucleotide sequence ID" value="NZ_CP023036.1"/>
</dbReference>
<evidence type="ECO:0000313" key="1">
    <source>
        <dbReference type="EMBL" id="AXY22438.1"/>
    </source>
</evidence>
<dbReference type="KEGG" id="ksc:CD178_01675"/>
<reference evidence="1 2" key="1">
    <citation type="submission" date="2017-08" db="EMBL/GenBank/DDBJ databases">
        <title>Complete genome sequence of Gluconacetobacter saccharivorans CV1 isolated from Fermented Vinegar.</title>
        <authorList>
            <person name="Kim S.-Y."/>
        </authorList>
    </citation>
    <scope>NUCLEOTIDE SEQUENCE [LARGE SCALE GENOMIC DNA]</scope>
    <source>
        <strain evidence="1 2">CV1</strain>
    </source>
</reference>
<organism evidence="1 2">
    <name type="scientific">Komagataeibacter saccharivorans</name>
    <dbReference type="NCBI Taxonomy" id="265959"/>
    <lineage>
        <taxon>Bacteria</taxon>
        <taxon>Pseudomonadati</taxon>
        <taxon>Pseudomonadota</taxon>
        <taxon>Alphaproteobacteria</taxon>
        <taxon>Acetobacterales</taxon>
        <taxon>Acetobacteraceae</taxon>
        <taxon>Komagataeibacter</taxon>
    </lineage>
</organism>